<name>A0A1W1D9E5_9ZZZZ</name>
<evidence type="ECO:0000256" key="2">
    <source>
        <dbReference type="ARBA" id="ARBA00004746"/>
    </source>
</evidence>
<dbReference type="GO" id="GO:0009102">
    <property type="term" value="P:biotin biosynthetic process"/>
    <property type="evidence" value="ECO:0007669"/>
    <property type="project" value="UniProtKB-UniPathway"/>
</dbReference>
<dbReference type="InterPro" id="IPR049704">
    <property type="entry name" value="Aminotrans_3_PPA_site"/>
</dbReference>
<dbReference type="Gene3D" id="3.40.640.10">
    <property type="entry name" value="Type I PLP-dependent aspartate aminotransferase-like (Major domain)"/>
    <property type="match status" value="1"/>
</dbReference>
<dbReference type="PIRSF" id="PIRSF000521">
    <property type="entry name" value="Transaminase_4ab_Lys_Orn"/>
    <property type="match status" value="1"/>
</dbReference>
<evidence type="ECO:0000256" key="7">
    <source>
        <dbReference type="ARBA" id="ARBA00022898"/>
    </source>
</evidence>
<dbReference type="EMBL" id="FPHR01000018">
    <property type="protein sequence ID" value="SFV77194.1"/>
    <property type="molecule type" value="Genomic_DNA"/>
</dbReference>
<sequence length="412" mass="45301">MSTFDQTHIWHPYAKVPNSASTYKVLSADGVYLNLDNDKRVVDGMSSWWSAIHGYNHPTLNKAVTTQLDRMSHVMFGGLTHEPAITLAKTLVELTPDNLTKVFFTDSGSVAVEVALKIALQYWYNKGRSDKHKFITIRGGYHGDTFGAMSVCDPDNGMHHLFSGVLPKHYFVKSPSMVAMDEALLDLEETLKAHSSNIAAMILEPIVQGAGGMRIYNPQYLIKAKTLCQQHKVLFILDEIATGFGRTGELFALEYVDVKPDILCLGKALTGGYMTLAATLTSDEISNTVGTLMHGPTFMANPLACSVANASIDLLLNSPWQDNIANIEAILNSELSSLRTEDNVADVRILGAIGVVELTHDIDIEKAQQLLIGQGVWLRPYGKLLYTMPPFTISKQELLSVTNAMKTVIKEL</sequence>
<dbReference type="PROSITE" id="PS00600">
    <property type="entry name" value="AA_TRANSFER_CLASS_3"/>
    <property type="match status" value="1"/>
</dbReference>
<dbReference type="Gene3D" id="3.90.1150.10">
    <property type="entry name" value="Aspartate Aminotransferase, domain 1"/>
    <property type="match status" value="1"/>
</dbReference>
<evidence type="ECO:0000256" key="3">
    <source>
        <dbReference type="ARBA" id="ARBA00022576"/>
    </source>
</evidence>
<evidence type="ECO:0000256" key="1">
    <source>
        <dbReference type="ARBA" id="ARBA00001933"/>
    </source>
</evidence>
<proteinExistence type="inferred from homology"/>
<evidence type="ECO:0000256" key="4">
    <source>
        <dbReference type="ARBA" id="ARBA00022679"/>
    </source>
</evidence>
<dbReference type="NCBIfam" id="NF004624">
    <property type="entry name" value="PRK05964.1"/>
    <property type="match status" value="1"/>
</dbReference>
<dbReference type="NCBIfam" id="TIGR00508">
    <property type="entry name" value="bioA"/>
    <property type="match status" value="1"/>
</dbReference>
<dbReference type="InterPro" id="IPR015422">
    <property type="entry name" value="PyrdxlP-dep_Trfase_small"/>
</dbReference>
<gene>
    <name evidence="8" type="ORF">MNB_SUP05-4-982</name>
</gene>
<keyword evidence="3 8" id="KW-0032">Aminotransferase</keyword>
<dbReference type="PANTHER" id="PTHR42684:SF17">
    <property type="entry name" value="ADENOSYLMETHIONINE-8-AMINO-7-OXONONANOATE AMINOTRANSFERASE"/>
    <property type="match status" value="1"/>
</dbReference>
<evidence type="ECO:0000256" key="6">
    <source>
        <dbReference type="ARBA" id="ARBA00022756"/>
    </source>
</evidence>
<dbReference type="SUPFAM" id="SSF53383">
    <property type="entry name" value="PLP-dependent transferases"/>
    <property type="match status" value="1"/>
</dbReference>
<keyword evidence="5" id="KW-0949">S-adenosyl-L-methionine</keyword>
<dbReference type="CDD" id="cd00610">
    <property type="entry name" value="OAT_like"/>
    <property type="match status" value="1"/>
</dbReference>
<dbReference type="PANTHER" id="PTHR42684">
    <property type="entry name" value="ADENOSYLMETHIONINE-8-AMINO-7-OXONONANOATE AMINOTRANSFERASE"/>
    <property type="match status" value="1"/>
</dbReference>
<keyword evidence="4 8" id="KW-0808">Transferase</keyword>
<dbReference type="InterPro" id="IPR005815">
    <property type="entry name" value="BioA"/>
</dbReference>
<evidence type="ECO:0000313" key="8">
    <source>
        <dbReference type="EMBL" id="SFV77194.1"/>
    </source>
</evidence>
<keyword evidence="7" id="KW-0663">Pyridoxal phosphate</keyword>
<dbReference type="GO" id="GO:0030170">
    <property type="term" value="F:pyridoxal phosphate binding"/>
    <property type="evidence" value="ECO:0007669"/>
    <property type="project" value="InterPro"/>
</dbReference>
<dbReference type="UniPathway" id="UPA00078"/>
<comment type="cofactor">
    <cofactor evidence="1">
        <name>pyridoxal 5'-phosphate</name>
        <dbReference type="ChEBI" id="CHEBI:597326"/>
    </cofactor>
</comment>
<protein>
    <submittedName>
        <fullName evidence="8">Adenosylmethionine-8-amino-7-oxononanoate aminotransferase</fullName>
        <ecNumber evidence="8">2.6.1.62</ecNumber>
    </submittedName>
</protein>
<dbReference type="EC" id="2.6.1.62" evidence="8"/>
<reference evidence="8" key="1">
    <citation type="submission" date="2016-10" db="EMBL/GenBank/DDBJ databases">
        <authorList>
            <person name="de Groot N.N."/>
        </authorList>
    </citation>
    <scope>NUCLEOTIDE SEQUENCE</scope>
</reference>
<dbReference type="GO" id="GO:0004015">
    <property type="term" value="F:adenosylmethionine-8-amino-7-oxononanoate transaminase activity"/>
    <property type="evidence" value="ECO:0007669"/>
    <property type="project" value="UniProtKB-EC"/>
</dbReference>
<dbReference type="InterPro" id="IPR005814">
    <property type="entry name" value="Aminotrans_3"/>
</dbReference>
<keyword evidence="6" id="KW-0093">Biotin biosynthesis</keyword>
<dbReference type="AlphaFoldDB" id="A0A1W1D9E5"/>
<dbReference type="Pfam" id="PF00202">
    <property type="entry name" value="Aminotran_3"/>
    <property type="match status" value="1"/>
</dbReference>
<dbReference type="InterPro" id="IPR015421">
    <property type="entry name" value="PyrdxlP-dep_Trfase_major"/>
</dbReference>
<organism evidence="8">
    <name type="scientific">hydrothermal vent metagenome</name>
    <dbReference type="NCBI Taxonomy" id="652676"/>
    <lineage>
        <taxon>unclassified sequences</taxon>
        <taxon>metagenomes</taxon>
        <taxon>ecological metagenomes</taxon>
    </lineage>
</organism>
<comment type="pathway">
    <text evidence="2">Cofactor biosynthesis; biotin biosynthesis.</text>
</comment>
<dbReference type="InterPro" id="IPR015424">
    <property type="entry name" value="PyrdxlP-dep_Trfase"/>
</dbReference>
<dbReference type="HAMAP" id="MF_00834">
    <property type="entry name" value="BioA"/>
    <property type="match status" value="1"/>
</dbReference>
<evidence type="ECO:0000256" key="5">
    <source>
        <dbReference type="ARBA" id="ARBA00022691"/>
    </source>
</evidence>
<dbReference type="FunFam" id="3.40.640.10:FF:000041">
    <property type="entry name" value="Adenosylmethionine-8-amino-7-oxononanoate aminotransferase"/>
    <property type="match status" value="1"/>
</dbReference>
<accession>A0A1W1D9E5</accession>